<dbReference type="AlphaFoldDB" id="A0A9W7FP86"/>
<feature type="region of interest" description="Disordered" evidence="1">
    <location>
        <begin position="1"/>
        <end position="24"/>
    </location>
</feature>
<evidence type="ECO:0000313" key="2">
    <source>
        <dbReference type="EMBL" id="GMI16359.1"/>
    </source>
</evidence>
<keyword evidence="3" id="KW-1185">Reference proteome</keyword>
<organism evidence="2 3">
    <name type="scientific">Triparma laevis f. longispina</name>
    <dbReference type="NCBI Taxonomy" id="1714387"/>
    <lineage>
        <taxon>Eukaryota</taxon>
        <taxon>Sar</taxon>
        <taxon>Stramenopiles</taxon>
        <taxon>Ochrophyta</taxon>
        <taxon>Bolidophyceae</taxon>
        <taxon>Parmales</taxon>
        <taxon>Triparmaceae</taxon>
        <taxon>Triparma</taxon>
    </lineage>
</organism>
<protein>
    <submittedName>
        <fullName evidence="2">Uncharacterized protein</fullName>
    </submittedName>
</protein>
<proteinExistence type="predicted"/>
<evidence type="ECO:0000313" key="3">
    <source>
        <dbReference type="Proteomes" id="UP001165122"/>
    </source>
</evidence>
<dbReference type="Proteomes" id="UP001165122">
    <property type="component" value="Unassembled WGS sequence"/>
</dbReference>
<dbReference type="EMBL" id="BRXW01000250">
    <property type="protein sequence ID" value="GMI16359.1"/>
    <property type="molecule type" value="Genomic_DNA"/>
</dbReference>
<comment type="caution">
    <text evidence="2">The sequence shown here is derived from an EMBL/GenBank/DDBJ whole genome shotgun (WGS) entry which is preliminary data.</text>
</comment>
<sequence length="114" mass="12627">MPSLLTEPEQLTEQHDPAAGSGLTSSNELNDFLVNPAEFNSLALIDRGFVNSYVDFLLEIGEEIVMAVFDSNCTTAQIALHLTDFASRLATRPAELQRFQTNAELELLTLFKTH</sequence>
<reference evidence="3" key="1">
    <citation type="journal article" date="2023" name="Commun. Biol.">
        <title>Genome analysis of Parmales, the sister group of diatoms, reveals the evolutionary specialization of diatoms from phago-mixotrophs to photoautotrophs.</title>
        <authorList>
            <person name="Ban H."/>
            <person name="Sato S."/>
            <person name="Yoshikawa S."/>
            <person name="Yamada K."/>
            <person name="Nakamura Y."/>
            <person name="Ichinomiya M."/>
            <person name="Sato N."/>
            <person name="Blanc-Mathieu R."/>
            <person name="Endo H."/>
            <person name="Kuwata A."/>
            <person name="Ogata H."/>
        </authorList>
    </citation>
    <scope>NUCLEOTIDE SEQUENCE [LARGE SCALE GENOMIC DNA]</scope>
    <source>
        <strain evidence="3">NIES 3700</strain>
    </source>
</reference>
<accession>A0A9W7FP86</accession>
<evidence type="ECO:0000256" key="1">
    <source>
        <dbReference type="SAM" id="MobiDB-lite"/>
    </source>
</evidence>
<name>A0A9W7FP86_9STRA</name>
<gene>
    <name evidence="2" type="ORF">TrLO_g12904</name>
</gene>